<dbReference type="GO" id="GO:0006310">
    <property type="term" value="P:DNA recombination"/>
    <property type="evidence" value="ECO:0007669"/>
    <property type="project" value="UniProtKB-KW"/>
</dbReference>
<evidence type="ECO:0000256" key="1">
    <source>
        <dbReference type="ARBA" id="ARBA00022908"/>
    </source>
</evidence>
<evidence type="ECO:0000313" key="6">
    <source>
        <dbReference type="Proteomes" id="UP000242498"/>
    </source>
</evidence>
<dbReference type="Gene3D" id="1.10.443.10">
    <property type="entry name" value="Intergrase catalytic core"/>
    <property type="match status" value="1"/>
</dbReference>
<feature type="compositionally biased region" description="Polar residues" evidence="3">
    <location>
        <begin position="312"/>
        <end position="325"/>
    </location>
</feature>
<dbReference type="Pfam" id="PF00589">
    <property type="entry name" value="Phage_integrase"/>
    <property type="match status" value="1"/>
</dbReference>
<feature type="region of interest" description="Disordered" evidence="3">
    <location>
        <begin position="300"/>
        <end position="340"/>
    </location>
</feature>
<evidence type="ECO:0000259" key="4">
    <source>
        <dbReference type="PROSITE" id="PS51898"/>
    </source>
</evidence>
<sequence length="340" mass="39143">MGRKPSKNLNIPKGIRARKRGVKTWYYYDTGGKPRKEIPLGNDYALAVKKWAELQINAKPRHQEIITFRYVAERYVRDVIPTKAPATQKDNLRELDWLYKFFDNPPAPLEKIGAINIRQYMDWRKTIRANREKALFSHIWNKGREWGYTNLPNPCAGIKGFKETGRKNVYVDDATYNAVHVAASQPLRDAMDLAYLTGQRPSDVLKMTEHDIQDGSITVTQNKTGARLRISIEGELDILLKRIMARKSGYKVRSFYLIVDDHGQRITLRTLQGHFYRARKVAGITQDTFQFRDLRAKAGTDKADSSGDIRQAQRQLGHSSVTMTETYIRERKGSKVKPTK</sequence>
<keyword evidence="1" id="KW-0229">DNA integration</keyword>
<evidence type="ECO:0000256" key="3">
    <source>
        <dbReference type="SAM" id="MobiDB-lite"/>
    </source>
</evidence>
<keyword evidence="2" id="KW-0233">DNA recombination</keyword>
<dbReference type="InterPro" id="IPR013762">
    <property type="entry name" value="Integrase-like_cat_sf"/>
</dbReference>
<gene>
    <name evidence="5" type="ORF">SAMN06296273_1201</name>
</gene>
<evidence type="ECO:0000256" key="2">
    <source>
        <dbReference type="ARBA" id="ARBA00023172"/>
    </source>
</evidence>
<reference evidence="5 6" key="1">
    <citation type="submission" date="2017-08" db="EMBL/GenBank/DDBJ databases">
        <authorList>
            <person name="de Groot N.N."/>
        </authorList>
    </citation>
    <scope>NUCLEOTIDE SEQUENCE [LARGE SCALE GENOMIC DNA]</scope>
    <source>
        <strain evidence="5 6">Nm15</strain>
    </source>
</reference>
<organism evidence="5 6">
    <name type="scientific">Nitrosomonas ureae</name>
    <dbReference type="NCBI Taxonomy" id="44577"/>
    <lineage>
        <taxon>Bacteria</taxon>
        <taxon>Pseudomonadati</taxon>
        <taxon>Pseudomonadota</taxon>
        <taxon>Betaproteobacteria</taxon>
        <taxon>Nitrosomonadales</taxon>
        <taxon>Nitrosomonadaceae</taxon>
        <taxon>Nitrosomonas</taxon>
    </lineage>
</organism>
<dbReference type="PANTHER" id="PTHR30349:SF64">
    <property type="entry name" value="PROPHAGE INTEGRASE INTD-RELATED"/>
    <property type="match status" value="1"/>
</dbReference>
<dbReference type="InterPro" id="IPR011010">
    <property type="entry name" value="DNA_brk_join_enz"/>
</dbReference>
<name>A0A285BWV0_9PROT</name>
<dbReference type="EMBL" id="LT907782">
    <property type="protein sequence ID" value="SNX59767.1"/>
    <property type="molecule type" value="Genomic_DNA"/>
</dbReference>
<dbReference type="OrthoDB" id="662444at2"/>
<feature type="domain" description="Tyr recombinase" evidence="4">
    <location>
        <begin position="166"/>
        <end position="340"/>
    </location>
</feature>
<proteinExistence type="predicted"/>
<dbReference type="PROSITE" id="PS51898">
    <property type="entry name" value="TYR_RECOMBINASE"/>
    <property type="match status" value="1"/>
</dbReference>
<dbReference type="Proteomes" id="UP000242498">
    <property type="component" value="Chromosome I"/>
</dbReference>
<dbReference type="GO" id="GO:0003677">
    <property type="term" value="F:DNA binding"/>
    <property type="evidence" value="ECO:0007669"/>
    <property type="project" value="InterPro"/>
</dbReference>
<dbReference type="AlphaFoldDB" id="A0A285BWV0"/>
<dbReference type="GO" id="GO:0015074">
    <property type="term" value="P:DNA integration"/>
    <property type="evidence" value="ECO:0007669"/>
    <property type="project" value="UniProtKB-KW"/>
</dbReference>
<accession>A0A285BWV0</accession>
<protein>
    <submittedName>
        <fullName evidence="5">Phage integrase family protein</fullName>
    </submittedName>
</protein>
<dbReference type="InterPro" id="IPR002104">
    <property type="entry name" value="Integrase_catalytic"/>
</dbReference>
<dbReference type="InterPro" id="IPR050090">
    <property type="entry name" value="Tyrosine_recombinase_XerCD"/>
</dbReference>
<evidence type="ECO:0000313" key="5">
    <source>
        <dbReference type="EMBL" id="SNX59767.1"/>
    </source>
</evidence>
<dbReference type="PANTHER" id="PTHR30349">
    <property type="entry name" value="PHAGE INTEGRASE-RELATED"/>
    <property type="match status" value="1"/>
</dbReference>
<dbReference type="SUPFAM" id="SSF56349">
    <property type="entry name" value="DNA breaking-rejoining enzymes"/>
    <property type="match status" value="1"/>
</dbReference>